<dbReference type="GO" id="GO:0003677">
    <property type="term" value="F:DNA binding"/>
    <property type="evidence" value="ECO:0007669"/>
    <property type="project" value="UniProtKB-KW"/>
</dbReference>
<accession>A0A5B7WSI8</accession>
<dbReference type="SUPFAM" id="SSF52540">
    <property type="entry name" value="P-loop containing nucleoside triphosphate hydrolases"/>
    <property type="match status" value="1"/>
</dbReference>
<dbReference type="InterPro" id="IPR036388">
    <property type="entry name" value="WH-like_DNA-bd_sf"/>
</dbReference>
<dbReference type="EMBL" id="CP034412">
    <property type="protein sequence ID" value="QCY47018.1"/>
    <property type="molecule type" value="Genomic_DNA"/>
</dbReference>
<dbReference type="InterPro" id="IPR016032">
    <property type="entry name" value="Sig_transdc_resp-reg_C-effctor"/>
</dbReference>
<evidence type="ECO:0000313" key="6">
    <source>
        <dbReference type="Proteomes" id="UP000307000"/>
    </source>
</evidence>
<organism evidence="5 6">
    <name type="scientific">Glutamicibacter creatinolyticus</name>
    <dbReference type="NCBI Taxonomy" id="162496"/>
    <lineage>
        <taxon>Bacteria</taxon>
        <taxon>Bacillati</taxon>
        <taxon>Actinomycetota</taxon>
        <taxon>Actinomycetes</taxon>
        <taxon>Micrococcales</taxon>
        <taxon>Micrococcaceae</taxon>
        <taxon>Glutamicibacter</taxon>
    </lineage>
</organism>
<dbReference type="Gene3D" id="1.10.10.10">
    <property type="entry name" value="Winged helix-like DNA-binding domain superfamily/Winged helix DNA-binding domain"/>
    <property type="match status" value="1"/>
</dbReference>
<evidence type="ECO:0000313" key="5">
    <source>
        <dbReference type="EMBL" id="QCY47018.1"/>
    </source>
</evidence>
<keyword evidence="2" id="KW-0238">DNA-binding</keyword>
<dbReference type="SUPFAM" id="SSF48452">
    <property type="entry name" value="TPR-like"/>
    <property type="match status" value="1"/>
</dbReference>
<dbReference type="KEGG" id="gcr:GcLGCM259_1283"/>
<feature type="domain" description="HTH luxR-type" evidence="4">
    <location>
        <begin position="816"/>
        <end position="881"/>
    </location>
</feature>
<evidence type="ECO:0000256" key="1">
    <source>
        <dbReference type="ARBA" id="ARBA00023015"/>
    </source>
</evidence>
<keyword evidence="3" id="KW-0804">Transcription</keyword>
<dbReference type="PROSITE" id="PS50043">
    <property type="entry name" value="HTH_LUXR_2"/>
    <property type="match status" value="1"/>
</dbReference>
<dbReference type="PANTHER" id="PTHR44688">
    <property type="entry name" value="DNA-BINDING TRANSCRIPTIONAL ACTIVATOR DEVR_DOSR"/>
    <property type="match status" value="1"/>
</dbReference>
<evidence type="ECO:0000256" key="2">
    <source>
        <dbReference type="ARBA" id="ARBA00023125"/>
    </source>
</evidence>
<dbReference type="Proteomes" id="UP000307000">
    <property type="component" value="Chromosome"/>
</dbReference>
<dbReference type="Gene3D" id="3.40.50.300">
    <property type="entry name" value="P-loop containing nucleotide triphosphate hydrolases"/>
    <property type="match status" value="1"/>
</dbReference>
<sequence length="885" mass="97170">MRSRRNLLNTLLSKATGSREVALVVSGASGAGKSWLLRQLQHELGAHPHVLLRISPMETNWPLSSLIKLLSELDLAEPLALDHFLPQSPGQGVDSYAVARHLHAKLPALVTPGTVILLDDVDLMDEASLEALGFMSTWLQRNRAKFIVTVASGPIPEPLAGWEILKLRGLTEAESLALARETAGVDADPAVLHFTTTTSRGMPGSIIEQLDRLQRQAQAGELPLTLPLPVGTERTGKLSKVVARLKEEHQQVLTLLAAAPVTERATVLALKPGAVSCIDELEQRGFLVGADGHVQISDPALRSTLYWGLNLTERQSLHRQLQEHGEDPTLKLYHRTYVDQLGVTASELVAAAGQLVEQGQVAAAIEVAERGLLLPVTGTHLPQALHYLAEMLCQHLQLEAARRYVRFGRRLPLDPAASLALATLDVQLSTLKGRVTARNQHAALISELENVEPHGCVRLLGALATEYALREDHQQTESLTAQATALVSRFPDAKGPEYEAAQLLCAALNHDRQQLMDRFHQLPVVPKEPGDGILMLALGVGLSTADCFLEAREVFSRLAAAPEGASPLMERLLLLLNAANAILNQNYPRAMQLVERWIAADGPALLSPIPQLIQAWYWMNKNRPDMAEWYFQSLEPRILGESSPMLLSRIAMMAGDRGLMTGDYPAAVEAYRRTLRLHQGPGNLRYVRATCALIEALAMLGRTEEAVDEYRSRQEIMAAVPGRRPKLAMRCAQALAMQGTASLTRFQQLLDDWTGSDNTFELARLRHCFGQRLRSMGRTQAAREHLQAARALYRSLGARGWMANLEDLEAPVAATSRNTPLSLSREEIAVVRMIHDGLTNKAIAKELFISVSAVEARLTKLYRRTGTRNRQQLAARYASVAAPRA</sequence>
<dbReference type="Gene3D" id="1.25.40.10">
    <property type="entry name" value="Tetratricopeptide repeat domain"/>
    <property type="match status" value="1"/>
</dbReference>
<protein>
    <recommendedName>
        <fullName evidence="4">HTH luxR-type domain-containing protein</fullName>
    </recommendedName>
</protein>
<gene>
    <name evidence="5" type="ORF">GcLGCM259_1283</name>
</gene>
<evidence type="ECO:0000259" key="4">
    <source>
        <dbReference type="PROSITE" id="PS50043"/>
    </source>
</evidence>
<name>A0A5B7WSI8_9MICC</name>
<dbReference type="Pfam" id="PF13191">
    <property type="entry name" value="AAA_16"/>
    <property type="match status" value="1"/>
</dbReference>
<dbReference type="SMART" id="SM00421">
    <property type="entry name" value="HTH_LUXR"/>
    <property type="match status" value="1"/>
</dbReference>
<dbReference type="InterPro" id="IPR027417">
    <property type="entry name" value="P-loop_NTPase"/>
</dbReference>
<dbReference type="InterPro" id="IPR011990">
    <property type="entry name" value="TPR-like_helical_dom_sf"/>
</dbReference>
<dbReference type="AlphaFoldDB" id="A0A5B7WSI8"/>
<dbReference type="PANTHER" id="PTHR44688:SF16">
    <property type="entry name" value="DNA-BINDING TRANSCRIPTIONAL ACTIVATOR DEVR_DOSR"/>
    <property type="match status" value="1"/>
</dbReference>
<keyword evidence="1" id="KW-0805">Transcription regulation</keyword>
<dbReference type="GO" id="GO:0006355">
    <property type="term" value="P:regulation of DNA-templated transcription"/>
    <property type="evidence" value="ECO:0007669"/>
    <property type="project" value="InterPro"/>
</dbReference>
<dbReference type="InterPro" id="IPR041664">
    <property type="entry name" value="AAA_16"/>
</dbReference>
<dbReference type="SUPFAM" id="SSF81901">
    <property type="entry name" value="HCP-like"/>
    <property type="match status" value="1"/>
</dbReference>
<dbReference type="CDD" id="cd06170">
    <property type="entry name" value="LuxR_C_like"/>
    <property type="match status" value="1"/>
</dbReference>
<reference evidence="5 6" key="1">
    <citation type="submission" date="2018-12" db="EMBL/GenBank/DDBJ databases">
        <title>Complete Genome Sequence of Glutamicibacter creatinolyticus strain LGCM259,isolated from an abscess of a 12-year-old mare in Italy.</title>
        <authorList>
            <person name="Santos R.G."/>
            <person name="Silva A.L."/>
            <person name="Seyffert N."/>
            <person name="Castro T.L.P."/>
            <person name="Attili A.R."/>
            <person name="Rifici C."/>
            <person name="Mazzullo G."/>
            <person name="Brenig B."/>
            <person name="Venanzi F."/>
            <person name="Azevedo V."/>
        </authorList>
    </citation>
    <scope>NUCLEOTIDE SEQUENCE [LARGE SCALE GENOMIC DNA]</scope>
    <source>
        <strain evidence="5 6">LGCM 259</strain>
    </source>
</reference>
<dbReference type="RefSeq" id="WP_138926140.1">
    <property type="nucleotide sequence ID" value="NZ_CP034412.1"/>
</dbReference>
<dbReference type="Pfam" id="PF00196">
    <property type="entry name" value="GerE"/>
    <property type="match status" value="1"/>
</dbReference>
<keyword evidence="6" id="KW-1185">Reference proteome</keyword>
<proteinExistence type="predicted"/>
<dbReference type="SUPFAM" id="SSF46894">
    <property type="entry name" value="C-terminal effector domain of the bipartite response regulators"/>
    <property type="match status" value="1"/>
</dbReference>
<dbReference type="InterPro" id="IPR000792">
    <property type="entry name" value="Tscrpt_reg_LuxR_C"/>
</dbReference>
<evidence type="ECO:0000256" key="3">
    <source>
        <dbReference type="ARBA" id="ARBA00023163"/>
    </source>
</evidence>